<organism evidence="3 4">
    <name type="scientific">Pseudogymnoascus verrucosus</name>
    <dbReference type="NCBI Taxonomy" id="342668"/>
    <lineage>
        <taxon>Eukaryota</taxon>
        <taxon>Fungi</taxon>
        <taxon>Dikarya</taxon>
        <taxon>Ascomycota</taxon>
        <taxon>Pezizomycotina</taxon>
        <taxon>Leotiomycetes</taxon>
        <taxon>Thelebolales</taxon>
        <taxon>Thelebolaceae</taxon>
        <taxon>Pseudogymnoascus</taxon>
    </lineage>
</organism>
<gene>
    <name evidence="3" type="ORF">VE01_00931</name>
</gene>
<feature type="compositionally biased region" description="Polar residues" evidence="1">
    <location>
        <begin position="516"/>
        <end position="528"/>
    </location>
</feature>
<evidence type="ECO:0000313" key="3">
    <source>
        <dbReference type="EMBL" id="OBU01019.1"/>
    </source>
</evidence>
<feature type="region of interest" description="Disordered" evidence="1">
    <location>
        <begin position="1"/>
        <end position="70"/>
    </location>
</feature>
<keyword evidence="2" id="KW-0812">Transmembrane</keyword>
<keyword evidence="4" id="KW-1185">Reference proteome</keyword>
<protein>
    <submittedName>
        <fullName evidence="3">Uncharacterized protein</fullName>
    </submittedName>
</protein>
<dbReference type="GeneID" id="28834317"/>
<dbReference type="EMBL" id="KV460207">
    <property type="protein sequence ID" value="OBU01019.1"/>
    <property type="molecule type" value="Genomic_DNA"/>
</dbReference>
<feature type="region of interest" description="Disordered" evidence="1">
    <location>
        <begin position="106"/>
        <end position="210"/>
    </location>
</feature>
<reference evidence="3 4" key="1">
    <citation type="submission" date="2016-03" db="EMBL/GenBank/DDBJ databases">
        <title>Comparative genomics of Pseudogymnoascus destructans, the fungus causing white-nose syndrome of bats.</title>
        <authorList>
            <person name="Palmer J.M."/>
            <person name="Drees K.P."/>
            <person name="Foster J.T."/>
            <person name="Lindner D.L."/>
        </authorList>
    </citation>
    <scope>NUCLEOTIDE SEQUENCE [LARGE SCALE GENOMIC DNA]</scope>
    <source>
        <strain evidence="3 4">UAMH 10579</strain>
    </source>
</reference>
<feature type="transmembrane region" description="Helical" evidence="2">
    <location>
        <begin position="393"/>
        <end position="413"/>
    </location>
</feature>
<feature type="compositionally biased region" description="Polar residues" evidence="1">
    <location>
        <begin position="27"/>
        <end position="54"/>
    </location>
</feature>
<feature type="compositionally biased region" description="Polar residues" evidence="1">
    <location>
        <begin position="128"/>
        <end position="140"/>
    </location>
</feature>
<evidence type="ECO:0000313" key="4">
    <source>
        <dbReference type="Proteomes" id="UP000091956"/>
    </source>
</evidence>
<reference evidence="4" key="2">
    <citation type="journal article" date="2018" name="Nat. Commun.">
        <title>Extreme sensitivity to ultraviolet light in the fungal pathogen causing white-nose syndrome of bats.</title>
        <authorList>
            <person name="Palmer J.M."/>
            <person name="Drees K.P."/>
            <person name="Foster J.T."/>
            <person name="Lindner D.L."/>
        </authorList>
    </citation>
    <scope>NUCLEOTIDE SEQUENCE [LARGE SCALE GENOMIC DNA]</scope>
    <source>
        <strain evidence="4">UAMH 10579</strain>
    </source>
</reference>
<keyword evidence="2" id="KW-0472">Membrane</keyword>
<dbReference type="Pfam" id="PF11204">
    <property type="entry name" value="DUF2985"/>
    <property type="match status" value="1"/>
</dbReference>
<sequence length="528" mass="57543">MTEQPTPTAANGLPTPPSDTVAFPTITPLTTTRPDSGPESASGSRQSTANSNADGVSPGGHTTIANRLRSASRTFEQSSIPVGMWSATASIASSAPSIADIRRGSFGSDGWSGDGQLKEKSRRASLGRRTTSNSAATKNGTGSGLTEVAENKKLESPIEDVSTSRQLDTISAEGSADSQKPVAQQNSASVPLVGGSTTEPNEEYRTEPFDNGYEFPPKHSWQTSTAIGAKALWKFFITPLGFLVVIYGLNVVAWGGMLFLLLCNASPAMCSPTCDDINSPRRIWIEIDSQILNALFCVTGFGLVPWRFRDLYYLMKYHIRGDQLALRRLAGIHRDWFRLEGSSDLPISVGPDNIEAEISNLPENAVPYPLKTIPSAPLTGNRAPATARWKMDFFIWMFVWNTFLQIVLSVFMWKFNRYERPSWSTGLFVAMACIVAGIGGIMGFLEGKKVKSIEGVEVSPEDQARLRRDREMGIVHYNNLKGEKPKPKKEHHNPLTHRSLKGEKGEKVDDLAKGITTETSTASDKPSA</sequence>
<dbReference type="OrthoDB" id="6407410at2759"/>
<dbReference type="RefSeq" id="XP_018134751.1">
    <property type="nucleotide sequence ID" value="XM_018270459.2"/>
</dbReference>
<feature type="transmembrane region" description="Helical" evidence="2">
    <location>
        <begin position="291"/>
        <end position="308"/>
    </location>
</feature>
<dbReference type="AlphaFoldDB" id="A0A2P2SW07"/>
<feature type="region of interest" description="Disordered" evidence="1">
    <location>
        <begin position="479"/>
        <end position="528"/>
    </location>
</feature>
<dbReference type="PANTHER" id="PTHR35872:SF1">
    <property type="entry name" value="ALPHA-L-RHAMNOSIDASE C"/>
    <property type="match status" value="1"/>
</dbReference>
<dbReference type="PANTHER" id="PTHR35872">
    <property type="entry name" value="INTEGRAL MEMBRANE PROTEIN (AFU_ORTHOLOGUE AFUA_5G07110)"/>
    <property type="match status" value="1"/>
</dbReference>
<feature type="compositionally biased region" description="Basic and acidic residues" evidence="1">
    <location>
        <begin position="500"/>
        <end position="512"/>
    </location>
</feature>
<proteinExistence type="predicted"/>
<feature type="transmembrane region" description="Helical" evidence="2">
    <location>
        <begin position="240"/>
        <end position="262"/>
    </location>
</feature>
<dbReference type="STRING" id="342668.A0A2P2SW07"/>
<dbReference type="Proteomes" id="UP000091956">
    <property type="component" value="Unassembled WGS sequence"/>
</dbReference>
<keyword evidence="2" id="KW-1133">Transmembrane helix</keyword>
<dbReference type="InterPro" id="IPR021369">
    <property type="entry name" value="DUF2985"/>
</dbReference>
<name>A0A2P2SW07_9PEZI</name>
<accession>A0A2P2SW07</accession>
<feature type="compositionally biased region" description="Polar residues" evidence="1">
    <location>
        <begin position="176"/>
        <end position="199"/>
    </location>
</feature>
<evidence type="ECO:0000256" key="2">
    <source>
        <dbReference type="SAM" id="Phobius"/>
    </source>
</evidence>
<feature type="compositionally biased region" description="Basic residues" evidence="1">
    <location>
        <begin position="486"/>
        <end position="499"/>
    </location>
</feature>
<evidence type="ECO:0000256" key="1">
    <source>
        <dbReference type="SAM" id="MobiDB-lite"/>
    </source>
</evidence>
<feature type="compositionally biased region" description="Low complexity" evidence="1">
    <location>
        <begin position="106"/>
        <end position="115"/>
    </location>
</feature>
<feature type="transmembrane region" description="Helical" evidence="2">
    <location>
        <begin position="425"/>
        <end position="445"/>
    </location>
</feature>